<feature type="chain" id="PRO_5047263384" evidence="3">
    <location>
        <begin position="22"/>
        <end position="452"/>
    </location>
</feature>
<evidence type="ECO:0000256" key="2">
    <source>
        <dbReference type="SAM" id="MobiDB-lite"/>
    </source>
</evidence>
<feature type="region of interest" description="Disordered" evidence="2">
    <location>
        <begin position="417"/>
        <end position="452"/>
    </location>
</feature>
<feature type="signal peptide" evidence="3">
    <location>
        <begin position="1"/>
        <end position="21"/>
    </location>
</feature>
<dbReference type="EMBL" id="JBHRSJ010000034">
    <property type="protein sequence ID" value="MFC2973807.1"/>
    <property type="molecule type" value="Genomic_DNA"/>
</dbReference>
<accession>A0ABV7AZ49</accession>
<keyword evidence="3" id="KW-0732">Signal</keyword>
<protein>
    <submittedName>
        <fullName evidence="4">Integrating conjugative element protein</fullName>
    </submittedName>
</protein>
<keyword evidence="1" id="KW-0175">Coiled coil</keyword>
<reference evidence="5" key="1">
    <citation type="journal article" date="2019" name="Int. J. Syst. Evol. Microbiol.">
        <title>The Global Catalogue of Microorganisms (GCM) 10K type strain sequencing project: providing services to taxonomists for standard genome sequencing and annotation.</title>
        <authorList>
            <consortium name="The Broad Institute Genomics Platform"/>
            <consortium name="The Broad Institute Genome Sequencing Center for Infectious Disease"/>
            <person name="Wu L."/>
            <person name="Ma J."/>
        </authorList>
    </citation>
    <scope>NUCLEOTIDE SEQUENCE [LARGE SCALE GENOMIC DNA]</scope>
    <source>
        <strain evidence="5">KCTC 62195</strain>
    </source>
</reference>
<organism evidence="4 5">
    <name type="scientific">Azotobacter bryophylli</name>
    <dbReference type="NCBI Taxonomy" id="1986537"/>
    <lineage>
        <taxon>Bacteria</taxon>
        <taxon>Pseudomonadati</taxon>
        <taxon>Pseudomonadota</taxon>
        <taxon>Gammaproteobacteria</taxon>
        <taxon>Pseudomonadales</taxon>
        <taxon>Pseudomonadaceae</taxon>
        <taxon>Azotobacter</taxon>
    </lineage>
</organism>
<comment type="caution">
    <text evidence="4">The sequence shown here is derived from an EMBL/GenBank/DDBJ whole genome shotgun (WGS) entry which is preliminary data.</text>
</comment>
<gene>
    <name evidence="4" type="ORF">ACFOJE_16515</name>
</gene>
<feature type="compositionally biased region" description="Basic and acidic residues" evidence="2">
    <location>
        <begin position="441"/>
        <end position="452"/>
    </location>
</feature>
<evidence type="ECO:0000313" key="4">
    <source>
        <dbReference type="EMBL" id="MFC2973807.1"/>
    </source>
</evidence>
<evidence type="ECO:0000256" key="1">
    <source>
        <dbReference type="SAM" id="Coils"/>
    </source>
</evidence>
<dbReference type="RefSeq" id="WP_377815690.1">
    <property type="nucleotide sequence ID" value="NZ_JBHRSJ010000034.1"/>
</dbReference>
<dbReference type="Proteomes" id="UP001595457">
    <property type="component" value="Unassembled WGS sequence"/>
</dbReference>
<evidence type="ECO:0000256" key="3">
    <source>
        <dbReference type="SAM" id="SignalP"/>
    </source>
</evidence>
<sequence length="452" mass="47192">MKRITRAVGLVVGLSSTLATAADSLQLEKQGSVIGDDVLYSIGGGNAVTMGSAGNMDSIAIGGGWNNNLVCGNMSLTNTLQNQLNGATSGFQTIMSSVLTNATSAVASLPGLILQRSNPALYNLITNGILQARLDFDRSKTTCRAIADKMIDVTRGKTGWNKLAEGEAMTQALTSSTDAVSAVAQAEADGNDNGVTWVGGQRAGGVGQPPIRVVGDVTRAGYNLLTGRAPTDTGSTGGASCNGGMVCSTWPTPQAASSFATRVLGEQQQQTCNSCQKTVTSAGAGLTPIIQETYDAKLQALQQLIAGSKPLTPENLATASSESLPVTRGVVEALRTEHDQDILAKRLASEVALSDVLGKALLLQRTMLAGSQEPNVAVNDVAQQTISTQNDHLQQQIDNLRTELELRRSLASNSPTSILERAGARRSASKGVFQGDPLPNRLDRIEKTNQSQ</sequence>
<dbReference type="NCBIfam" id="TIGR03755">
    <property type="entry name" value="conj_TIGR03755"/>
    <property type="match status" value="1"/>
</dbReference>
<evidence type="ECO:0000313" key="5">
    <source>
        <dbReference type="Proteomes" id="UP001595457"/>
    </source>
</evidence>
<keyword evidence="5" id="KW-1185">Reference proteome</keyword>
<name>A0ABV7AZ49_9GAMM</name>
<proteinExistence type="predicted"/>
<feature type="coiled-coil region" evidence="1">
    <location>
        <begin position="383"/>
        <end position="410"/>
    </location>
</feature>
<dbReference type="InterPro" id="IPR021204">
    <property type="entry name" value="Integr_conj_element_PFL4711"/>
</dbReference>